<evidence type="ECO:0000313" key="2">
    <source>
        <dbReference type="Proteomes" id="UP000195766"/>
    </source>
</evidence>
<dbReference type="EMBL" id="FUIE01000015">
    <property type="protein sequence ID" value="SJM49871.1"/>
    <property type="molecule type" value="Genomic_DNA"/>
</dbReference>
<sequence length="283" mass="32148">MSGLAKAAYHGTPITPNTVLQALGFRDYCVSYYRPDQVEWIDANARSWFADNGIFSAWMKGTEFSDAYWHDYYDFCRRWCLDGNCAWAVIPDPIGTGTQELDYFIREWPADLRDYGVPVYHLDEPIHRAVSLLERFGRLCVGATGEYRVILSVAFCERMDELFNAIHAAFGSIPPVHFFRGLQLLKPDCDWPITSADSTDIARNHNRLKSISPLERSRRRIGDQAAEVATLLEEMFGNRPEGSEHHLWAVQQAAGRWDAMAARRGTAWPPARLSQRQLFGAAA</sequence>
<dbReference type="AlphaFoldDB" id="A0A1R4F1X6"/>
<proteinExistence type="predicted"/>
<gene>
    <name evidence="1" type="ORF">FM111_02100</name>
</gene>
<protein>
    <submittedName>
        <fullName evidence="1">Uncharacterized protein</fullName>
    </submittedName>
</protein>
<accession>A0A1R4F1X6</accession>
<name>A0A1R4F1X6_BREDI</name>
<organism evidence="1 2">
    <name type="scientific">Brevundimonas diminuta 3F5N</name>
    <dbReference type="NCBI Taxonomy" id="1255603"/>
    <lineage>
        <taxon>Bacteria</taxon>
        <taxon>Pseudomonadati</taxon>
        <taxon>Pseudomonadota</taxon>
        <taxon>Alphaproteobacteria</taxon>
        <taxon>Caulobacterales</taxon>
        <taxon>Caulobacteraceae</taxon>
        <taxon>Brevundimonas</taxon>
    </lineage>
</organism>
<dbReference type="RefSeq" id="WP_087139096.1">
    <property type="nucleotide sequence ID" value="NZ_FUIE01000015.1"/>
</dbReference>
<reference evidence="1 2" key="1">
    <citation type="submission" date="2017-02" db="EMBL/GenBank/DDBJ databases">
        <authorList>
            <person name="Peterson S.W."/>
        </authorList>
    </citation>
    <scope>NUCLEOTIDE SEQUENCE [LARGE SCALE GENOMIC DNA]</scope>
    <source>
        <strain evidence="1 2">3F5N</strain>
    </source>
</reference>
<evidence type="ECO:0000313" key="1">
    <source>
        <dbReference type="EMBL" id="SJM49871.1"/>
    </source>
</evidence>
<dbReference type="OrthoDB" id="3078160at2"/>
<dbReference type="Proteomes" id="UP000195766">
    <property type="component" value="Unassembled WGS sequence"/>
</dbReference>